<keyword evidence="2" id="KW-1185">Reference proteome</keyword>
<gene>
    <name evidence="1" type="ORF">TNCT_399611</name>
</gene>
<organism evidence="1 2">
    <name type="scientific">Trichonephila clavata</name>
    <name type="common">Joro spider</name>
    <name type="synonym">Nephila clavata</name>
    <dbReference type="NCBI Taxonomy" id="2740835"/>
    <lineage>
        <taxon>Eukaryota</taxon>
        <taxon>Metazoa</taxon>
        <taxon>Ecdysozoa</taxon>
        <taxon>Arthropoda</taxon>
        <taxon>Chelicerata</taxon>
        <taxon>Arachnida</taxon>
        <taxon>Araneae</taxon>
        <taxon>Araneomorphae</taxon>
        <taxon>Entelegynae</taxon>
        <taxon>Araneoidea</taxon>
        <taxon>Nephilidae</taxon>
        <taxon>Trichonephila</taxon>
    </lineage>
</organism>
<evidence type="ECO:0000313" key="1">
    <source>
        <dbReference type="EMBL" id="GFQ70385.1"/>
    </source>
</evidence>
<dbReference type="AlphaFoldDB" id="A0A8X6KAN4"/>
<reference evidence="1" key="1">
    <citation type="submission" date="2020-07" db="EMBL/GenBank/DDBJ databases">
        <title>Multicomponent nature underlies the extraordinary mechanical properties of spider dragline silk.</title>
        <authorList>
            <person name="Kono N."/>
            <person name="Nakamura H."/>
            <person name="Mori M."/>
            <person name="Yoshida Y."/>
            <person name="Ohtoshi R."/>
            <person name="Malay A.D."/>
            <person name="Moran D.A.P."/>
            <person name="Tomita M."/>
            <person name="Numata K."/>
            <person name="Arakawa K."/>
        </authorList>
    </citation>
    <scope>NUCLEOTIDE SEQUENCE</scope>
</reference>
<name>A0A8X6KAN4_TRICU</name>
<proteinExistence type="predicted"/>
<evidence type="ECO:0000313" key="2">
    <source>
        <dbReference type="Proteomes" id="UP000887116"/>
    </source>
</evidence>
<protein>
    <submittedName>
        <fullName evidence="1">Uncharacterized protein</fullName>
    </submittedName>
</protein>
<dbReference type="EMBL" id="BMAO01020859">
    <property type="protein sequence ID" value="GFQ70385.1"/>
    <property type="molecule type" value="Genomic_DNA"/>
</dbReference>
<sequence length="137" mass="15066">MVEKRWRTVTVMVENSNSNGGESNSNGGEHNAVHRSPLKAFLSLLCAASGIKKTHSDTEAYNTSNTLALSDITLVGSNPVRVTLAFIEIKLRCLTIHSKVVVRDGMFLCRLPRRSYLARLGVKNFEKGTEENAGDVF</sequence>
<comment type="caution">
    <text evidence="1">The sequence shown here is derived from an EMBL/GenBank/DDBJ whole genome shotgun (WGS) entry which is preliminary data.</text>
</comment>
<accession>A0A8X6KAN4</accession>
<dbReference type="Proteomes" id="UP000887116">
    <property type="component" value="Unassembled WGS sequence"/>
</dbReference>